<evidence type="ECO:0000313" key="2">
    <source>
        <dbReference type="EMBL" id="GAX81104.1"/>
    </source>
</evidence>
<organism evidence="2 3">
    <name type="scientific">Chlamydomonas eustigma</name>
    <dbReference type="NCBI Taxonomy" id="1157962"/>
    <lineage>
        <taxon>Eukaryota</taxon>
        <taxon>Viridiplantae</taxon>
        <taxon>Chlorophyta</taxon>
        <taxon>core chlorophytes</taxon>
        <taxon>Chlorophyceae</taxon>
        <taxon>CS clade</taxon>
        <taxon>Chlamydomonadales</taxon>
        <taxon>Chlamydomonadaceae</taxon>
        <taxon>Chlamydomonas</taxon>
    </lineage>
</organism>
<accession>A0A250XDD8</accession>
<evidence type="ECO:0000256" key="1">
    <source>
        <dbReference type="SAM" id="SignalP"/>
    </source>
</evidence>
<sequence length="260" mass="27574">MCLHFFVLVSAVILLTSLPPACGVEEVLSPYAAAPSPSFGCGALYGPAIDGIVPTYDQNGIVNGSRPLCKKCSYDATSVLLTCYCLSQRNIQDLVSYLETTLSPVTDCCFGISVDALTSQLIDSGVSWVQQTNSGRNFWVSITSSSDGSKLAAVVHGGYIYTSSDSGVNWVVPPNSSNRNWQSITSSSDGSKLAAVVTYGYIYTSSDSGVSWVQQTNSGIQRWYSITSSSDGSKLAAVVLYGYIYTSSDSGANWTLQALS</sequence>
<name>A0A250XDD8_9CHLO</name>
<keyword evidence="1" id="KW-0732">Signal</keyword>
<reference evidence="2 3" key="1">
    <citation type="submission" date="2017-08" db="EMBL/GenBank/DDBJ databases">
        <title>Acidophilic green algal genome provides insights into adaptation to an acidic environment.</title>
        <authorList>
            <person name="Hirooka S."/>
            <person name="Hirose Y."/>
            <person name="Kanesaki Y."/>
            <person name="Higuchi S."/>
            <person name="Fujiwara T."/>
            <person name="Onuma R."/>
            <person name="Era A."/>
            <person name="Ohbayashi R."/>
            <person name="Uzuka A."/>
            <person name="Nozaki H."/>
            <person name="Yoshikawa H."/>
            <person name="Miyagishima S.Y."/>
        </authorList>
    </citation>
    <scope>NUCLEOTIDE SEQUENCE [LARGE SCALE GENOMIC DNA]</scope>
    <source>
        <strain evidence="2 3">NIES-2499</strain>
    </source>
</reference>
<evidence type="ECO:0008006" key="4">
    <source>
        <dbReference type="Google" id="ProtNLM"/>
    </source>
</evidence>
<keyword evidence="3" id="KW-1185">Reference proteome</keyword>
<dbReference type="SUPFAM" id="SSF110296">
    <property type="entry name" value="Oligoxyloglucan reducing end-specific cellobiohydrolase"/>
    <property type="match status" value="1"/>
</dbReference>
<dbReference type="InterPro" id="IPR015943">
    <property type="entry name" value="WD40/YVTN_repeat-like_dom_sf"/>
</dbReference>
<dbReference type="EMBL" id="BEGY01000060">
    <property type="protein sequence ID" value="GAX81104.1"/>
    <property type="molecule type" value="Genomic_DNA"/>
</dbReference>
<dbReference type="AlphaFoldDB" id="A0A250XDD8"/>
<feature type="chain" id="PRO_5012060856" description="Photosynthesis system II assembly factor Ycf48/Hcf136-like domain-containing protein" evidence="1">
    <location>
        <begin position="24"/>
        <end position="260"/>
    </location>
</feature>
<gene>
    <name evidence="2" type="ORF">CEUSTIGMA_g8538.t1</name>
</gene>
<comment type="caution">
    <text evidence="2">The sequence shown here is derived from an EMBL/GenBank/DDBJ whole genome shotgun (WGS) entry which is preliminary data.</text>
</comment>
<dbReference type="Gene3D" id="2.130.10.10">
    <property type="entry name" value="YVTN repeat-like/Quinoprotein amine dehydrogenase"/>
    <property type="match status" value="1"/>
</dbReference>
<feature type="signal peptide" evidence="1">
    <location>
        <begin position="1"/>
        <end position="23"/>
    </location>
</feature>
<dbReference type="OrthoDB" id="2151161at2759"/>
<dbReference type="CDD" id="cd15482">
    <property type="entry name" value="Sialidase_non-viral"/>
    <property type="match status" value="1"/>
</dbReference>
<dbReference type="Proteomes" id="UP000232323">
    <property type="component" value="Unassembled WGS sequence"/>
</dbReference>
<proteinExistence type="predicted"/>
<evidence type="ECO:0000313" key="3">
    <source>
        <dbReference type="Proteomes" id="UP000232323"/>
    </source>
</evidence>
<protein>
    <recommendedName>
        <fullName evidence="4">Photosynthesis system II assembly factor Ycf48/Hcf136-like domain-containing protein</fullName>
    </recommendedName>
</protein>